<feature type="region of interest" description="Disordered" evidence="1">
    <location>
        <begin position="99"/>
        <end position="141"/>
    </location>
</feature>
<feature type="compositionally biased region" description="Polar residues" evidence="1">
    <location>
        <begin position="115"/>
        <end position="130"/>
    </location>
</feature>
<evidence type="ECO:0000313" key="2">
    <source>
        <dbReference type="EMBL" id="GAB65934.1"/>
    </source>
</evidence>
<reference evidence="2 3" key="1">
    <citation type="journal article" date="2012" name="Nat. Genet.">
        <title>Plasmodium cynomolgi genome sequences provide insight into Plasmodium vivax and the monkey malaria clade.</title>
        <authorList>
            <person name="Tachibana S."/>
            <person name="Sullivan S.A."/>
            <person name="Kawai S."/>
            <person name="Nakamura S."/>
            <person name="Kim H.R."/>
            <person name="Goto N."/>
            <person name="Arisue N."/>
            <person name="Palacpac N.M.Q."/>
            <person name="Honma H."/>
            <person name="Yagi M."/>
            <person name="Tougan T."/>
            <person name="Katakai Y."/>
            <person name="Kaneko O."/>
            <person name="Mita T."/>
            <person name="Kita K."/>
            <person name="Yasutomi Y."/>
            <person name="Sutton P.L."/>
            <person name="Shakhbatyan R."/>
            <person name="Horii T."/>
            <person name="Yasunaga T."/>
            <person name="Barnwell J.W."/>
            <person name="Escalante A.A."/>
            <person name="Carlton J.M."/>
            <person name="Tanabe K."/>
        </authorList>
    </citation>
    <scope>NUCLEOTIDE SEQUENCE [LARGE SCALE GENOMIC DNA]</scope>
    <source>
        <strain evidence="2 3">B</strain>
    </source>
</reference>
<organism evidence="2 3">
    <name type="scientific">Plasmodium cynomolgi (strain B)</name>
    <dbReference type="NCBI Taxonomy" id="1120755"/>
    <lineage>
        <taxon>Eukaryota</taxon>
        <taxon>Sar</taxon>
        <taxon>Alveolata</taxon>
        <taxon>Apicomplexa</taxon>
        <taxon>Aconoidasida</taxon>
        <taxon>Haemosporida</taxon>
        <taxon>Plasmodiidae</taxon>
        <taxon>Plasmodium</taxon>
        <taxon>Plasmodium (Plasmodium)</taxon>
    </lineage>
</organism>
<dbReference type="VEuPathDB" id="PlasmoDB:PCYB_074350"/>
<dbReference type="PhylomeDB" id="K6URY8"/>
<evidence type="ECO:0000256" key="1">
    <source>
        <dbReference type="SAM" id="MobiDB-lite"/>
    </source>
</evidence>
<proteinExistence type="predicted"/>
<dbReference type="GeneID" id="14692282"/>
<accession>K6URY8</accession>
<dbReference type="Proteomes" id="UP000006319">
    <property type="component" value="Chromosome 7"/>
</dbReference>
<dbReference type="OrthoDB" id="383799at2759"/>
<evidence type="ECO:0000313" key="3">
    <source>
        <dbReference type="Proteomes" id="UP000006319"/>
    </source>
</evidence>
<keyword evidence="3" id="KW-1185">Reference proteome</keyword>
<feature type="compositionally biased region" description="Polar residues" evidence="1">
    <location>
        <begin position="173"/>
        <end position="188"/>
    </location>
</feature>
<name>K6URY8_PLACD</name>
<dbReference type="KEGG" id="pcy:PCYB_074350"/>
<protein>
    <submittedName>
        <fullName evidence="2">Uncharacterized protein</fullName>
    </submittedName>
</protein>
<dbReference type="AlphaFoldDB" id="K6URY8"/>
<dbReference type="EMBL" id="DF157099">
    <property type="protein sequence ID" value="GAB65934.1"/>
    <property type="molecule type" value="Genomic_DNA"/>
</dbReference>
<dbReference type="RefSeq" id="XP_004221881.1">
    <property type="nucleotide sequence ID" value="XM_004221833.1"/>
</dbReference>
<gene>
    <name evidence="2" type="ORF">PCYB_074350</name>
</gene>
<sequence length="299" mass="32815">MQEKTNNPLILSTKVFTFFLIVCAWKYPFQSSSFRNSSSTSNLNNTLGELRGRLLKGGTAVERHAQDAVLRERLVNILHDDDETIKDRLNELIQEEKRKKNVESTLSNGKLLDELTQSSNSGKGANASQRQGKHKKYANTGRFKVESTDSLNLSIEINGSTGSLSGAINTISSTGSLNRKMDNGSSTKSLSLRSDDDASSGSLSLRSDDDASTKSLSLRSDDDASSESLSIRSDDNASTESQSLDSTSNDSTTTMDSIQLDDYLEKEFELELSDNGSRGSISLDDKYYVQDTITEKNEK</sequence>
<feature type="region of interest" description="Disordered" evidence="1">
    <location>
        <begin position="173"/>
        <end position="260"/>
    </location>
</feature>
<feature type="compositionally biased region" description="Low complexity" evidence="1">
    <location>
        <begin position="241"/>
        <end position="257"/>
    </location>
</feature>